<name>O44155_CAEEL</name>
<dbReference type="UCSC" id="C49A9.1">
    <property type="organism name" value="c. elegans"/>
</dbReference>
<dbReference type="HOGENOM" id="CLU_053760_1_0_1"/>
<dbReference type="GeneID" id="183592"/>
<dbReference type="RefSeq" id="NP_500938.1">
    <property type="nucleotide sequence ID" value="NM_068537.3"/>
</dbReference>
<dbReference type="PIR" id="T32524">
    <property type="entry name" value="T32524"/>
</dbReference>
<dbReference type="Pfam" id="PF03312">
    <property type="entry name" value="DUF272"/>
    <property type="match status" value="1"/>
</dbReference>
<dbReference type="eggNOG" id="ENOG502TGY6">
    <property type="taxonomic scope" value="Eukaryota"/>
</dbReference>
<dbReference type="InterPro" id="IPR004987">
    <property type="entry name" value="DUF272"/>
</dbReference>
<reference evidence="1 2" key="1">
    <citation type="journal article" date="1998" name="Science">
        <title>Genome sequence of the nematode C. elegans: a platform for investigating biology.</title>
        <authorList>
            <consortium name="The C. elegans sequencing consortium"/>
            <person name="Sulson J.E."/>
            <person name="Waterston R."/>
        </authorList>
    </citation>
    <scope>NUCLEOTIDE SEQUENCE [LARGE SCALE GENOMIC DNA]</scope>
    <source>
        <strain evidence="1 2">Bristol N2</strain>
    </source>
</reference>
<dbReference type="Proteomes" id="UP000001940">
    <property type="component" value="Chromosome IV"/>
</dbReference>
<evidence type="ECO:0000313" key="1">
    <source>
        <dbReference type="EMBL" id="CCD67620.1"/>
    </source>
</evidence>
<dbReference type="InParanoid" id="O44155"/>
<dbReference type="OMA" id="WICDIME"/>
<organism evidence="1 2">
    <name type="scientific">Caenorhabditis elegans</name>
    <dbReference type="NCBI Taxonomy" id="6239"/>
    <lineage>
        <taxon>Eukaryota</taxon>
        <taxon>Metazoa</taxon>
        <taxon>Ecdysozoa</taxon>
        <taxon>Nematoda</taxon>
        <taxon>Chromadorea</taxon>
        <taxon>Rhabditida</taxon>
        <taxon>Rhabditina</taxon>
        <taxon>Rhabditomorpha</taxon>
        <taxon>Rhabditoidea</taxon>
        <taxon>Rhabditidae</taxon>
        <taxon>Peloderinae</taxon>
        <taxon>Caenorhabditis</taxon>
    </lineage>
</organism>
<dbReference type="EMBL" id="BX284604">
    <property type="protein sequence ID" value="CCD67620.1"/>
    <property type="molecule type" value="Genomic_DNA"/>
</dbReference>
<proteinExistence type="predicted"/>
<accession>O44155</accession>
<dbReference type="PANTHER" id="PTHR21516:SF4">
    <property type="entry name" value="AAA_LID_7 DOMAIN-CONTAINING PROTEIN-RELATED"/>
    <property type="match status" value="1"/>
</dbReference>
<protein>
    <submittedName>
        <fullName evidence="1">Telo_bind domain-containing protein</fullName>
    </submittedName>
</protein>
<gene>
    <name evidence="1 3" type="ORF">C49A9.1</name>
    <name evidence="1" type="ORF">CELE_C49A9.1</name>
</gene>
<dbReference type="PhylomeDB" id="O44155"/>
<keyword evidence="2" id="KW-1185">Reference proteome</keyword>
<dbReference type="OrthoDB" id="5896209at2759"/>
<sequence length="392" mass="44852">MTFLLKSCSTFFEKFCCCCKKYESEWNTQLESISLFAARRGFTDGEPYLILFGLCPNANKTFIVSENKLSDSNICLGDFLVACSDSPKNLKNFKKVPYPLDVTVEGDYAIISYSSMEAIKDISGILIFQTTDFGPIRSLNQNLDLDEYNITVHATGVSASGHVIELRAKAQPASNYRNSSVYENPSFLDDLSDEPLEIKKTISNNSLDGFSMEQLIQQLPTLELGEAENSVRVPQNLSAPRLMKAFVYSVHQYPHTKFHFLWICDIMEKSILKLPQYDFELGYFFEGIFKQKSNGKWECEQYNNKIEPLINGTVVINEYNGNEKVELTTTVTNYKPKNNTRKWPEVEAKYLGVVYDRHNKLPKNCEGQKVEVQMMKIDKEQYGWVITDILNE</sequence>
<evidence type="ECO:0000313" key="3">
    <source>
        <dbReference type="WormBase" id="C49A9.1"/>
    </source>
</evidence>
<dbReference type="FunCoup" id="O44155">
    <property type="interactions" value="169"/>
</dbReference>
<dbReference type="Bgee" id="WBGene00016755">
    <property type="expression patterns" value="Expressed in larva and 1 other cell type or tissue"/>
</dbReference>
<dbReference type="AlphaFoldDB" id="O44155"/>
<dbReference type="WormBase" id="C49A9.1">
    <property type="protein sequence ID" value="CE16931"/>
    <property type="gene ID" value="WBGene00016755"/>
</dbReference>
<dbReference type="PaxDb" id="6239-C49A9.1"/>
<evidence type="ECO:0000313" key="2">
    <source>
        <dbReference type="Proteomes" id="UP000001940"/>
    </source>
</evidence>
<dbReference type="KEGG" id="cel:CELE_C49A9.1"/>
<dbReference type="AGR" id="WB:WBGene00016755"/>
<dbReference type="CTD" id="183592"/>
<dbReference type="PANTHER" id="PTHR21516">
    <property type="entry name" value="AAA_LID_7 DOMAIN-CONTAINING PROTEIN-RELATED-RELATED"/>
    <property type="match status" value="1"/>
</dbReference>